<feature type="region of interest" description="Disordered" evidence="8">
    <location>
        <begin position="17"/>
        <end position="75"/>
    </location>
</feature>
<feature type="compositionally biased region" description="Pro residues" evidence="8">
    <location>
        <begin position="39"/>
        <end position="56"/>
    </location>
</feature>
<feature type="compositionally biased region" description="Low complexity" evidence="8">
    <location>
        <begin position="28"/>
        <end position="38"/>
    </location>
</feature>
<comment type="subcellular location">
    <subcellularLocation>
        <location evidence="1">Mitochondrion</location>
    </subcellularLocation>
</comment>
<evidence type="ECO:0000256" key="1">
    <source>
        <dbReference type="ARBA" id="ARBA00004173"/>
    </source>
</evidence>
<evidence type="ECO:0000256" key="7">
    <source>
        <dbReference type="ARBA" id="ARBA00035179"/>
    </source>
</evidence>
<evidence type="ECO:0000313" key="9">
    <source>
        <dbReference type="EMBL" id="CAG8959919.1"/>
    </source>
</evidence>
<keyword evidence="10" id="KW-1185">Reference proteome</keyword>
<dbReference type="PANTHER" id="PTHR28595">
    <property type="entry name" value="39S RIBOSOMAL PROTEIN L54, MITOCHONDRIAL"/>
    <property type="match status" value="1"/>
</dbReference>
<feature type="region of interest" description="Disordered" evidence="8">
    <location>
        <begin position="120"/>
        <end position="141"/>
    </location>
</feature>
<proteinExistence type="inferred from homology"/>
<evidence type="ECO:0000256" key="4">
    <source>
        <dbReference type="ARBA" id="ARBA00023128"/>
    </source>
</evidence>
<evidence type="ECO:0000256" key="2">
    <source>
        <dbReference type="ARBA" id="ARBA00022946"/>
    </source>
</evidence>
<reference evidence="9" key="1">
    <citation type="submission" date="2021-07" db="EMBL/GenBank/DDBJ databases">
        <authorList>
            <person name="Durling M."/>
        </authorList>
    </citation>
    <scope>NUCLEOTIDE SEQUENCE</scope>
</reference>
<comment type="similarity">
    <text evidence="6">Belongs to the mitochondrion-specific ribosomal protein mL54 family.</text>
</comment>
<organism evidence="9 10">
    <name type="scientific">Hymenoscyphus fraxineus</name>
    <dbReference type="NCBI Taxonomy" id="746836"/>
    <lineage>
        <taxon>Eukaryota</taxon>
        <taxon>Fungi</taxon>
        <taxon>Dikarya</taxon>
        <taxon>Ascomycota</taxon>
        <taxon>Pezizomycotina</taxon>
        <taxon>Leotiomycetes</taxon>
        <taxon>Helotiales</taxon>
        <taxon>Helotiaceae</taxon>
        <taxon>Hymenoscyphus</taxon>
    </lineage>
</organism>
<evidence type="ECO:0000256" key="6">
    <source>
        <dbReference type="ARBA" id="ARBA00033752"/>
    </source>
</evidence>
<keyword evidence="3" id="KW-0689">Ribosomal protein</keyword>
<dbReference type="Pfam" id="PF08561">
    <property type="entry name" value="Ribosomal_L37"/>
    <property type="match status" value="1"/>
</dbReference>
<dbReference type="OrthoDB" id="10252718at2759"/>
<accession>A0A9N9L6B7</accession>
<gene>
    <name evidence="9" type="ORF">HYFRA_00012636</name>
</gene>
<dbReference type="GO" id="GO:0003735">
    <property type="term" value="F:structural constituent of ribosome"/>
    <property type="evidence" value="ECO:0007669"/>
    <property type="project" value="TreeGrafter"/>
</dbReference>
<sequence>MICRSCLLRGISKPLTHPSRPSHQILRALSTSTSSTPAPSTPPSPSPPTLTTPLPNPLSASLGTPKSKPKTTVLPISSAPAGKILKGINYIQGRDDPVALKEEEYPEWLWRILDAKKDVDGKGEEEAGGDEFSKSKKLRRKAAKRQRKLEAALLASGDTSLFEPKIPLTQQSIDLPSNAEGTVEGAMDAVGAREEIRKAMRRERRQGIKTKNYLRSM</sequence>
<evidence type="ECO:0000313" key="10">
    <source>
        <dbReference type="Proteomes" id="UP000696280"/>
    </source>
</evidence>
<dbReference type="Proteomes" id="UP000696280">
    <property type="component" value="Unassembled WGS sequence"/>
</dbReference>
<keyword evidence="2" id="KW-0809">Transit peptide</keyword>
<evidence type="ECO:0000256" key="5">
    <source>
        <dbReference type="ARBA" id="ARBA00023274"/>
    </source>
</evidence>
<keyword evidence="5" id="KW-0687">Ribonucleoprotein</keyword>
<keyword evidence="4" id="KW-0496">Mitochondrion</keyword>
<name>A0A9N9L6B7_9HELO</name>
<evidence type="ECO:0000256" key="3">
    <source>
        <dbReference type="ARBA" id="ARBA00022980"/>
    </source>
</evidence>
<protein>
    <recommendedName>
        <fullName evidence="7">Large ribosomal subunit protein mL54</fullName>
    </recommendedName>
</protein>
<dbReference type="InterPro" id="IPR013870">
    <property type="entry name" value="Ribosomal_mL54"/>
</dbReference>
<dbReference type="GO" id="GO:0005762">
    <property type="term" value="C:mitochondrial large ribosomal subunit"/>
    <property type="evidence" value="ECO:0007669"/>
    <property type="project" value="TreeGrafter"/>
</dbReference>
<comment type="caution">
    <text evidence="9">The sequence shown here is derived from an EMBL/GenBank/DDBJ whole genome shotgun (WGS) entry which is preliminary data.</text>
</comment>
<dbReference type="EMBL" id="CAJVRL010000094">
    <property type="protein sequence ID" value="CAG8959919.1"/>
    <property type="molecule type" value="Genomic_DNA"/>
</dbReference>
<evidence type="ECO:0000256" key="8">
    <source>
        <dbReference type="SAM" id="MobiDB-lite"/>
    </source>
</evidence>
<dbReference type="PANTHER" id="PTHR28595:SF1">
    <property type="entry name" value="LARGE RIBOSOMAL SUBUNIT PROTEIN ML54"/>
    <property type="match status" value="1"/>
</dbReference>
<dbReference type="AlphaFoldDB" id="A0A9N9L6B7"/>